<reference evidence="2 3" key="1">
    <citation type="submission" date="2014-06" db="EMBL/GenBank/DDBJ databases">
        <authorList>
            <consortium name="DOE Joint Genome Institute"/>
            <person name="Kuo A."/>
            <person name="Kohler A."/>
            <person name="Nagy L.G."/>
            <person name="Floudas D."/>
            <person name="Copeland A."/>
            <person name="Barry K.W."/>
            <person name="Cichocki N."/>
            <person name="Veneault-Fourrey C."/>
            <person name="LaButti K."/>
            <person name="Lindquist E.A."/>
            <person name="Lipzen A."/>
            <person name="Lundell T."/>
            <person name="Morin E."/>
            <person name="Murat C."/>
            <person name="Sun H."/>
            <person name="Tunlid A."/>
            <person name="Henrissat B."/>
            <person name="Grigoriev I.V."/>
            <person name="Hibbett D.S."/>
            <person name="Martin F."/>
            <person name="Nordberg H.P."/>
            <person name="Cantor M.N."/>
            <person name="Hua S.X."/>
        </authorList>
    </citation>
    <scope>NUCLEOTIDE SEQUENCE [LARGE SCALE GENOMIC DNA]</scope>
    <source>
        <strain evidence="2 3">ATCC 200175</strain>
    </source>
</reference>
<dbReference type="UniPathway" id="UPA00315">
    <property type="reaction ID" value="UER00080"/>
</dbReference>
<gene>
    <name evidence="2" type="ORF">PAXINDRAFT_168868</name>
</gene>
<keyword evidence="3" id="KW-1185">Reference proteome</keyword>
<dbReference type="PANTHER" id="PTHR10491:SF4">
    <property type="entry name" value="METHIONINE ADENOSYLTRANSFERASE 2 SUBUNIT BETA"/>
    <property type="match status" value="1"/>
</dbReference>
<dbReference type="GO" id="GO:0048270">
    <property type="term" value="F:methionine adenosyltransferase regulator activity"/>
    <property type="evidence" value="ECO:0007669"/>
    <property type="project" value="TreeGrafter"/>
</dbReference>
<proteinExistence type="predicted"/>
<accession>A0A0C9UA77</accession>
<organism evidence="2 3">
    <name type="scientific">Paxillus involutus ATCC 200175</name>
    <dbReference type="NCBI Taxonomy" id="664439"/>
    <lineage>
        <taxon>Eukaryota</taxon>
        <taxon>Fungi</taxon>
        <taxon>Dikarya</taxon>
        <taxon>Basidiomycota</taxon>
        <taxon>Agaricomycotina</taxon>
        <taxon>Agaricomycetes</taxon>
        <taxon>Agaricomycetidae</taxon>
        <taxon>Boletales</taxon>
        <taxon>Paxilineae</taxon>
        <taxon>Paxillaceae</taxon>
        <taxon>Paxillus</taxon>
    </lineage>
</organism>
<feature type="non-terminal residue" evidence="2">
    <location>
        <position position="1"/>
    </location>
</feature>
<dbReference type="GO" id="GO:0006556">
    <property type="term" value="P:S-adenosylmethionine biosynthetic process"/>
    <property type="evidence" value="ECO:0007669"/>
    <property type="project" value="UniProtKB-UniPathway"/>
</dbReference>
<dbReference type="AlphaFoldDB" id="A0A0C9UA77"/>
<dbReference type="InterPro" id="IPR036291">
    <property type="entry name" value="NAD(P)-bd_dom_sf"/>
</dbReference>
<dbReference type="Pfam" id="PF04321">
    <property type="entry name" value="RmlD_sub_bind"/>
    <property type="match status" value="1"/>
</dbReference>
<feature type="domain" description="RmlD-like substrate binding" evidence="1">
    <location>
        <begin position="2"/>
        <end position="201"/>
    </location>
</feature>
<dbReference type="SUPFAM" id="SSF51735">
    <property type="entry name" value="NAD(P)-binding Rossmann-fold domains"/>
    <property type="match status" value="1"/>
</dbReference>
<protein>
    <recommendedName>
        <fullName evidence="1">RmlD-like substrate binding domain-containing protein</fullName>
    </recommendedName>
</protein>
<dbReference type="EMBL" id="KN819335">
    <property type="protein sequence ID" value="KIJ15886.1"/>
    <property type="molecule type" value="Genomic_DNA"/>
</dbReference>
<evidence type="ECO:0000313" key="2">
    <source>
        <dbReference type="EMBL" id="KIJ15886.1"/>
    </source>
</evidence>
<dbReference type="PANTHER" id="PTHR10491">
    <property type="entry name" value="DTDP-4-DEHYDRORHAMNOSE REDUCTASE"/>
    <property type="match status" value="1"/>
</dbReference>
<dbReference type="InterPro" id="IPR029903">
    <property type="entry name" value="RmlD-like-bd"/>
</dbReference>
<dbReference type="OrthoDB" id="6235964at2759"/>
<name>A0A0C9UA77_PAXIN</name>
<evidence type="ECO:0000259" key="1">
    <source>
        <dbReference type="Pfam" id="PF04321"/>
    </source>
</evidence>
<dbReference type="GO" id="GO:0048269">
    <property type="term" value="C:methionine adenosyltransferase complex"/>
    <property type="evidence" value="ECO:0007669"/>
    <property type="project" value="TreeGrafter"/>
</dbReference>
<sequence>LNKDVPGRLAEICKDKDVTLVYISTDYVFDGTTPPYKPNSPTNPLQEYGITKLAGEEAVLRVNDAKVIVIRVPVLYGPAPKNSDSAVNILVDIVQDKSGKTYKMDDYAQRYPTNVLDIASFLVRLSNLDKVVPKVMHYSASECLTKYKMCEIFGKILDCPISHIVRDSSVPADGVARPRDCQLSTEETLELVGDLHCSNFQAWWTKHLTDTQK</sequence>
<evidence type="ECO:0000313" key="3">
    <source>
        <dbReference type="Proteomes" id="UP000053647"/>
    </source>
</evidence>
<reference evidence="3" key="2">
    <citation type="submission" date="2015-01" db="EMBL/GenBank/DDBJ databases">
        <title>Evolutionary Origins and Diversification of the Mycorrhizal Mutualists.</title>
        <authorList>
            <consortium name="DOE Joint Genome Institute"/>
            <consortium name="Mycorrhizal Genomics Consortium"/>
            <person name="Kohler A."/>
            <person name="Kuo A."/>
            <person name="Nagy L.G."/>
            <person name="Floudas D."/>
            <person name="Copeland A."/>
            <person name="Barry K.W."/>
            <person name="Cichocki N."/>
            <person name="Veneault-Fourrey C."/>
            <person name="LaButti K."/>
            <person name="Lindquist E.A."/>
            <person name="Lipzen A."/>
            <person name="Lundell T."/>
            <person name="Morin E."/>
            <person name="Murat C."/>
            <person name="Riley R."/>
            <person name="Ohm R."/>
            <person name="Sun H."/>
            <person name="Tunlid A."/>
            <person name="Henrissat B."/>
            <person name="Grigoriev I.V."/>
            <person name="Hibbett D.S."/>
            <person name="Martin F."/>
        </authorList>
    </citation>
    <scope>NUCLEOTIDE SEQUENCE [LARGE SCALE GENOMIC DNA]</scope>
    <source>
        <strain evidence="3">ATCC 200175</strain>
    </source>
</reference>
<dbReference type="InterPro" id="IPR005913">
    <property type="entry name" value="dTDP_dehydrorham_reduct"/>
</dbReference>
<dbReference type="Proteomes" id="UP000053647">
    <property type="component" value="Unassembled WGS sequence"/>
</dbReference>
<dbReference type="Gene3D" id="3.40.50.720">
    <property type="entry name" value="NAD(P)-binding Rossmann-like Domain"/>
    <property type="match status" value="1"/>
</dbReference>
<dbReference type="HOGENOM" id="CLU_045518_0_1_1"/>